<proteinExistence type="predicted"/>
<protein>
    <recommendedName>
        <fullName evidence="2">DZANK-type domain-containing protein</fullName>
    </recommendedName>
</protein>
<keyword evidence="1" id="KW-0175">Coiled coil</keyword>
<comment type="caution">
    <text evidence="3">The sequence shown here is derived from an EMBL/GenBank/DDBJ whole genome shotgun (WGS) entry which is preliminary data.</text>
</comment>
<evidence type="ECO:0000256" key="1">
    <source>
        <dbReference type="SAM" id="Coils"/>
    </source>
</evidence>
<name>A0A645BWL8_9ZZZZ</name>
<reference evidence="3" key="1">
    <citation type="submission" date="2019-08" db="EMBL/GenBank/DDBJ databases">
        <authorList>
            <person name="Kucharzyk K."/>
            <person name="Murdoch R.W."/>
            <person name="Higgins S."/>
            <person name="Loffler F."/>
        </authorList>
    </citation>
    <scope>NUCLEOTIDE SEQUENCE</scope>
</reference>
<dbReference type="InterPro" id="IPR025874">
    <property type="entry name" value="DZR"/>
</dbReference>
<evidence type="ECO:0000313" key="3">
    <source>
        <dbReference type="EMBL" id="MPM69850.1"/>
    </source>
</evidence>
<accession>A0A645BWL8</accession>
<dbReference type="EMBL" id="VSSQ01023118">
    <property type="protein sequence ID" value="MPM69850.1"/>
    <property type="molecule type" value="Genomic_DNA"/>
</dbReference>
<sequence length="158" mass="17592">MSIFDKIGEGVKNLTEKANDVVEITKISTKIGAEKNVITTLKTRMGEIIWEQYQAGKVLDPAMLESCEKIKESLLAIDKLEAEINRIKGECANQLCKNCGAEIKKDAKFCLKCGTRVTEEEDKQSAATKQCPACNAYLTPDVKFCPECGYQFDDKEVE</sequence>
<dbReference type="AlphaFoldDB" id="A0A645BWL8"/>
<feature type="domain" description="DZANK-type" evidence="2">
    <location>
        <begin position="96"/>
        <end position="149"/>
    </location>
</feature>
<dbReference type="Pfam" id="PF12773">
    <property type="entry name" value="DZR"/>
    <property type="match status" value="1"/>
</dbReference>
<evidence type="ECO:0000259" key="2">
    <source>
        <dbReference type="Pfam" id="PF12773"/>
    </source>
</evidence>
<gene>
    <name evidence="3" type="ORF">SDC9_116798</name>
</gene>
<feature type="coiled-coil region" evidence="1">
    <location>
        <begin position="70"/>
        <end position="97"/>
    </location>
</feature>
<organism evidence="3">
    <name type="scientific">bioreactor metagenome</name>
    <dbReference type="NCBI Taxonomy" id="1076179"/>
    <lineage>
        <taxon>unclassified sequences</taxon>
        <taxon>metagenomes</taxon>
        <taxon>ecological metagenomes</taxon>
    </lineage>
</organism>